<dbReference type="GO" id="GO:0052913">
    <property type="term" value="F:16S rRNA (guanine(966)-N(2))-methyltransferase activity"/>
    <property type="evidence" value="ECO:0007669"/>
    <property type="project" value="UniProtKB-EC"/>
</dbReference>
<dbReference type="InterPro" id="IPR029063">
    <property type="entry name" value="SAM-dependent_MTases_sf"/>
</dbReference>
<dbReference type="InterPro" id="IPR002052">
    <property type="entry name" value="DNA_methylase_N6_adenine_CS"/>
</dbReference>
<dbReference type="EMBL" id="DTMF01000190">
    <property type="protein sequence ID" value="HGF34231.1"/>
    <property type="molecule type" value="Genomic_DNA"/>
</dbReference>
<gene>
    <name evidence="3" type="primary">rsmD</name>
    <name evidence="3" type="ORF">ENW96_07565</name>
</gene>
<evidence type="ECO:0000313" key="3">
    <source>
        <dbReference type="EMBL" id="HGF34231.1"/>
    </source>
</evidence>
<dbReference type="Gene3D" id="3.40.50.150">
    <property type="entry name" value="Vaccinia Virus protein VP39"/>
    <property type="match status" value="1"/>
</dbReference>
<keyword evidence="2 3" id="KW-0808">Transferase</keyword>
<evidence type="ECO:0000256" key="2">
    <source>
        <dbReference type="ARBA" id="ARBA00022679"/>
    </source>
</evidence>
<dbReference type="PANTHER" id="PTHR43542:SF1">
    <property type="entry name" value="METHYLTRANSFERASE"/>
    <property type="match status" value="1"/>
</dbReference>
<keyword evidence="1 3" id="KW-0489">Methyltransferase</keyword>
<dbReference type="PROSITE" id="PS00092">
    <property type="entry name" value="N6_MTASE"/>
    <property type="match status" value="1"/>
</dbReference>
<dbReference type="EC" id="2.1.1.171" evidence="3"/>
<dbReference type="PIRSF" id="PIRSF004553">
    <property type="entry name" value="CHP00095"/>
    <property type="match status" value="1"/>
</dbReference>
<reference evidence="3" key="1">
    <citation type="journal article" date="2020" name="mSystems">
        <title>Genome- and Community-Level Interaction Insights into Carbon Utilization and Element Cycling Functions of Hydrothermarchaeota in Hydrothermal Sediment.</title>
        <authorList>
            <person name="Zhou Z."/>
            <person name="Liu Y."/>
            <person name="Xu W."/>
            <person name="Pan J."/>
            <person name="Luo Z.H."/>
            <person name="Li M."/>
        </authorList>
    </citation>
    <scope>NUCLEOTIDE SEQUENCE [LARGE SCALE GENOMIC DNA]</scope>
    <source>
        <strain evidence="3">SpSt-897</strain>
    </source>
</reference>
<sequence>MRIIAGEFKGRRLAAVKGRIRPTSDKVREAIFNILGAAVAGARVLDLFAGTGALALEALSRGALDAVLVEEQASALRVLQTNLEALGLADRVRVLRLPVHAALKKLAAQGRQFSLVFLDPPYGRGLALSTLEALADSGLLGPEALVVAEHSHREALPERTGQLALSQSRRYGDTQVSFYGMRENLLEQELSG</sequence>
<protein>
    <submittedName>
        <fullName evidence="3">16S rRNA (Guanine(966)-N(2))-methyltransferase RsmD</fullName>
        <ecNumber evidence="3">2.1.1.171</ecNumber>
    </submittedName>
</protein>
<name>A0A7C3ZC11_9BACT</name>
<evidence type="ECO:0000256" key="1">
    <source>
        <dbReference type="ARBA" id="ARBA00022603"/>
    </source>
</evidence>
<dbReference type="GO" id="GO:0003676">
    <property type="term" value="F:nucleic acid binding"/>
    <property type="evidence" value="ECO:0007669"/>
    <property type="project" value="InterPro"/>
</dbReference>
<dbReference type="NCBIfam" id="TIGR00095">
    <property type="entry name" value="16S rRNA (guanine(966)-N(2))-methyltransferase RsmD"/>
    <property type="match status" value="1"/>
</dbReference>
<dbReference type="CDD" id="cd02440">
    <property type="entry name" value="AdoMet_MTases"/>
    <property type="match status" value="1"/>
</dbReference>
<proteinExistence type="predicted"/>
<dbReference type="AlphaFoldDB" id="A0A7C3ZC11"/>
<dbReference type="Pfam" id="PF03602">
    <property type="entry name" value="Cons_hypoth95"/>
    <property type="match status" value="1"/>
</dbReference>
<accession>A0A7C3ZC11</accession>
<comment type="caution">
    <text evidence="3">The sequence shown here is derived from an EMBL/GenBank/DDBJ whole genome shotgun (WGS) entry which is preliminary data.</text>
</comment>
<dbReference type="SUPFAM" id="SSF53335">
    <property type="entry name" value="S-adenosyl-L-methionine-dependent methyltransferases"/>
    <property type="match status" value="1"/>
</dbReference>
<organism evidence="3">
    <name type="scientific">Desulfobacca acetoxidans</name>
    <dbReference type="NCBI Taxonomy" id="60893"/>
    <lineage>
        <taxon>Bacteria</taxon>
        <taxon>Pseudomonadati</taxon>
        <taxon>Thermodesulfobacteriota</taxon>
        <taxon>Desulfobaccia</taxon>
        <taxon>Desulfobaccales</taxon>
        <taxon>Desulfobaccaceae</taxon>
        <taxon>Desulfobacca</taxon>
    </lineage>
</organism>
<dbReference type="PANTHER" id="PTHR43542">
    <property type="entry name" value="METHYLTRANSFERASE"/>
    <property type="match status" value="1"/>
</dbReference>
<dbReference type="InterPro" id="IPR004398">
    <property type="entry name" value="RNA_MeTrfase_RsmD"/>
</dbReference>